<dbReference type="AlphaFoldDB" id="A0A844Y6T6"/>
<keyword evidence="4" id="KW-0804">Transcription</keyword>
<dbReference type="InterPro" id="IPR010982">
    <property type="entry name" value="Lambda_DNA-bd_dom_sf"/>
</dbReference>
<accession>A0A844Y6T6</accession>
<dbReference type="PANTHER" id="PTHR46797">
    <property type="entry name" value="HTH-TYPE TRANSCRIPTIONAL REGULATOR"/>
    <property type="match status" value="1"/>
</dbReference>
<evidence type="ECO:0000256" key="4">
    <source>
        <dbReference type="ARBA" id="ARBA00023163"/>
    </source>
</evidence>
<dbReference type="EMBL" id="WTYD01000001">
    <property type="protein sequence ID" value="MXO53199.1"/>
    <property type="molecule type" value="Genomic_DNA"/>
</dbReference>
<keyword evidence="3" id="KW-0238">DNA-binding</keyword>
<proteinExistence type="inferred from homology"/>
<name>A0A844Y6T6_9SPHN</name>
<dbReference type="InterPro" id="IPR010359">
    <property type="entry name" value="IrrE_HExxH"/>
</dbReference>
<reference evidence="6 7" key="1">
    <citation type="submission" date="2019-12" db="EMBL/GenBank/DDBJ databases">
        <title>Genomic-based taxomic classification of the family Erythrobacteraceae.</title>
        <authorList>
            <person name="Xu L."/>
        </authorList>
    </citation>
    <scope>NUCLEOTIDE SEQUENCE [LARGE SCALE GENOMIC DNA]</scope>
    <source>
        <strain evidence="6 7">JCM 17468</strain>
    </source>
</reference>
<dbReference type="PROSITE" id="PS50943">
    <property type="entry name" value="HTH_CROC1"/>
    <property type="match status" value="1"/>
</dbReference>
<keyword evidence="7" id="KW-1185">Reference proteome</keyword>
<comment type="similarity">
    <text evidence="1">Belongs to the short-chain fatty acyl-CoA assimilation regulator (ScfR) family.</text>
</comment>
<dbReference type="Proteomes" id="UP000430272">
    <property type="component" value="Unassembled WGS sequence"/>
</dbReference>
<organism evidence="6 7">
    <name type="scientific">Qipengyuania pelagi</name>
    <dbReference type="NCBI Taxonomy" id="994320"/>
    <lineage>
        <taxon>Bacteria</taxon>
        <taxon>Pseudomonadati</taxon>
        <taxon>Pseudomonadota</taxon>
        <taxon>Alphaproteobacteria</taxon>
        <taxon>Sphingomonadales</taxon>
        <taxon>Erythrobacteraceae</taxon>
        <taxon>Qipengyuania</taxon>
    </lineage>
</organism>
<dbReference type="SMART" id="SM00530">
    <property type="entry name" value="HTH_XRE"/>
    <property type="match status" value="1"/>
</dbReference>
<dbReference type="Pfam" id="PF13560">
    <property type="entry name" value="HTH_31"/>
    <property type="match status" value="1"/>
</dbReference>
<dbReference type="GO" id="GO:0005829">
    <property type="term" value="C:cytosol"/>
    <property type="evidence" value="ECO:0007669"/>
    <property type="project" value="TreeGrafter"/>
</dbReference>
<evidence type="ECO:0000259" key="5">
    <source>
        <dbReference type="PROSITE" id="PS50943"/>
    </source>
</evidence>
<dbReference type="OrthoDB" id="1123084at2"/>
<dbReference type="GO" id="GO:0003700">
    <property type="term" value="F:DNA-binding transcription factor activity"/>
    <property type="evidence" value="ECO:0007669"/>
    <property type="project" value="TreeGrafter"/>
</dbReference>
<dbReference type="Pfam" id="PF09856">
    <property type="entry name" value="ScfRs"/>
    <property type="match status" value="1"/>
</dbReference>
<dbReference type="InterPro" id="IPR026281">
    <property type="entry name" value="HTH_RamB"/>
</dbReference>
<evidence type="ECO:0000256" key="1">
    <source>
        <dbReference type="ARBA" id="ARBA00007227"/>
    </source>
</evidence>
<dbReference type="PIRSF" id="PIRSF019251">
    <property type="entry name" value="Rv0465c"/>
    <property type="match status" value="1"/>
</dbReference>
<protein>
    <submittedName>
        <fullName evidence="6">Helix-turn-helix domain-containing protein</fullName>
    </submittedName>
</protein>
<feature type="domain" description="HTH cro/C1-type" evidence="5">
    <location>
        <begin position="12"/>
        <end position="66"/>
    </location>
</feature>
<sequence length="467" mass="51974">MAEQSLFAGPALRRLRKREGLTQGTMATRLGISPSYLNLLERNRRPVSARVMVRLVEVFAFDPRSLREDDSIGGVDGLMRRLADERFSDLGIDREEVDELLSAAPHAAAALARLYDRAPGVQAQADDPLVASRREIERWRNHFADLDSDAERLADEMRLSRGDIGTALTERLRERHQLSVRILPRDVLPDARRRLDLHARQIQLSEMLGPESRVFQLALQLARLETRAQIDAVAKGASFEDETARRFFSRHLEAYVAAALIMPYGRFLRACDATGYDLPVLQRRFGVSFEQLAHRLTTLQRVGQRGLPFFMVRIDRAGQISKRFAGASGAAFMEGEHSCPLWIATKSFERPADLLCQTVRLQPGGSGGTGASHWFTLARIVAANGMQDAARFSVVLGLDAALASDLAQARGHSLREEEADWIGPGCRNCFVPDCHQRSFPPRGRALSFDPLQHGATPFQFARSGEPG</sequence>
<dbReference type="Gene3D" id="1.10.260.40">
    <property type="entry name" value="lambda repressor-like DNA-binding domains"/>
    <property type="match status" value="1"/>
</dbReference>
<dbReference type="InterPro" id="IPR001387">
    <property type="entry name" value="Cro/C1-type_HTH"/>
</dbReference>
<dbReference type="SUPFAM" id="SSF47413">
    <property type="entry name" value="lambda repressor-like DNA-binding domains"/>
    <property type="match status" value="1"/>
</dbReference>
<dbReference type="Pfam" id="PF06114">
    <property type="entry name" value="Peptidase_M78"/>
    <property type="match status" value="1"/>
</dbReference>
<dbReference type="GO" id="GO:0003677">
    <property type="term" value="F:DNA binding"/>
    <property type="evidence" value="ECO:0007669"/>
    <property type="project" value="UniProtKB-KW"/>
</dbReference>
<evidence type="ECO:0000256" key="2">
    <source>
        <dbReference type="ARBA" id="ARBA00023015"/>
    </source>
</evidence>
<evidence type="ECO:0000256" key="3">
    <source>
        <dbReference type="ARBA" id="ARBA00023125"/>
    </source>
</evidence>
<comment type="caution">
    <text evidence="6">The sequence shown here is derived from an EMBL/GenBank/DDBJ whole genome shotgun (WGS) entry which is preliminary data.</text>
</comment>
<dbReference type="InterPro" id="IPR050807">
    <property type="entry name" value="TransReg_Diox_bact_type"/>
</dbReference>
<dbReference type="CDD" id="cd00093">
    <property type="entry name" value="HTH_XRE"/>
    <property type="match status" value="1"/>
</dbReference>
<evidence type="ECO:0000313" key="7">
    <source>
        <dbReference type="Proteomes" id="UP000430272"/>
    </source>
</evidence>
<evidence type="ECO:0000313" key="6">
    <source>
        <dbReference type="EMBL" id="MXO53199.1"/>
    </source>
</evidence>
<gene>
    <name evidence="6" type="ORF">GRI47_04150</name>
</gene>
<keyword evidence="2" id="KW-0805">Transcription regulation</keyword>
<dbReference type="InterPro" id="IPR018653">
    <property type="entry name" value="ScfR_C"/>
</dbReference>
<dbReference type="PANTHER" id="PTHR46797:SF23">
    <property type="entry name" value="HTH-TYPE TRANSCRIPTIONAL REGULATOR SUTR"/>
    <property type="match status" value="1"/>
</dbReference>
<dbReference type="RefSeq" id="WP_160660081.1">
    <property type="nucleotide sequence ID" value="NZ_BAABDV010000001.1"/>
</dbReference>